<dbReference type="InterPro" id="IPR038586">
    <property type="entry name" value="Tctex-1-like_sf"/>
</dbReference>
<dbReference type="VEuPathDB" id="ToxoDB:TGP89_278790"/>
<evidence type="ECO:0000256" key="1">
    <source>
        <dbReference type="ARBA" id="ARBA00005361"/>
    </source>
</evidence>
<name>A0A086JII9_TOXGO</name>
<organism evidence="2 3">
    <name type="scientific">Toxoplasma gondii p89</name>
    <dbReference type="NCBI Taxonomy" id="943119"/>
    <lineage>
        <taxon>Eukaryota</taxon>
        <taxon>Sar</taxon>
        <taxon>Alveolata</taxon>
        <taxon>Apicomplexa</taxon>
        <taxon>Conoidasida</taxon>
        <taxon>Coccidia</taxon>
        <taxon>Eucoccidiorida</taxon>
        <taxon>Eimeriorina</taxon>
        <taxon>Sarcocystidae</taxon>
        <taxon>Toxoplasma</taxon>
    </lineage>
</organism>
<dbReference type="GO" id="GO:0005737">
    <property type="term" value="C:cytoplasm"/>
    <property type="evidence" value="ECO:0007669"/>
    <property type="project" value="TreeGrafter"/>
</dbReference>
<dbReference type="AlphaFoldDB" id="A0A086JII9"/>
<dbReference type="EMBL" id="AEYI02001907">
    <property type="protein sequence ID" value="KFG31957.1"/>
    <property type="molecule type" value="Genomic_DNA"/>
</dbReference>
<dbReference type="GO" id="GO:0007018">
    <property type="term" value="P:microtubule-based movement"/>
    <property type="evidence" value="ECO:0007669"/>
    <property type="project" value="TreeGrafter"/>
</dbReference>
<reference evidence="2 3" key="1">
    <citation type="submission" date="2014-03" db="EMBL/GenBank/DDBJ databases">
        <authorList>
            <person name="Sibley D."/>
            <person name="Venepally P."/>
            <person name="Karamycheva S."/>
            <person name="Hadjithomas M."/>
            <person name="Khan A."/>
            <person name="Brunk B."/>
            <person name="Roos D."/>
            <person name="Caler E."/>
            <person name="Lorenzi H."/>
        </authorList>
    </citation>
    <scope>NUCLEOTIDE SEQUENCE [LARGE SCALE GENOMIC DNA]</scope>
    <source>
        <strain evidence="3">p89</strain>
    </source>
</reference>
<dbReference type="Proteomes" id="UP000028828">
    <property type="component" value="Unassembled WGS sequence"/>
</dbReference>
<dbReference type="Gene3D" id="3.30.1140.40">
    <property type="entry name" value="Tctex-1"/>
    <property type="match status" value="1"/>
</dbReference>
<dbReference type="GO" id="GO:0045505">
    <property type="term" value="F:dynein intermediate chain binding"/>
    <property type="evidence" value="ECO:0007669"/>
    <property type="project" value="TreeGrafter"/>
</dbReference>
<dbReference type="PANTHER" id="PTHR21255:SF7">
    <property type="entry name" value="DYNEIN LIGHT CHAIN TCTEX-TYPE PROTEIN 2B"/>
    <property type="match status" value="1"/>
</dbReference>
<accession>A0A086JII9</accession>
<dbReference type="Pfam" id="PF03645">
    <property type="entry name" value="Tctex-1"/>
    <property type="match status" value="1"/>
</dbReference>
<dbReference type="CDD" id="cd21459">
    <property type="entry name" value="DLC-like_TCTEX1D2"/>
    <property type="match status" value="1"/>
</dbReference>
<sequence length="129" mass="14601">MTVCSLAGDPVESPTQAVFPAYRHKFKSKPVKEILKSVLHGQLEGVEYNAEESPLLTKQIANEIKDRLKDLDVPRYKILVNVILGEQRGQGVRLGRRCFWDNNTDSVANESFVNDHLFCIATAYAVYLY</sequence>
<gene>
    <name evidence="2" type="ORF">TGP89_278790</name>
</gene>
<evidence type="ECO:0000313" key="2">
    <source>
        <dbReference type="EMBL" id="KFG31957.1"/>
    </source>
</evidence>
<dbReference type="GO" id="GO:0005868">
    <property type="term" value="C:cytoplasmic dynein complex"/>
    <property type="evidence" value="ECO:0007669"/>
    <property type="project" value="TreeGrafter"/>
</dbReference>
<dbReference type="OrthoDB" id="10260741at2759"/>
<proteinExistence type="inferred from homology"/>
<dbReference type="FunFam" id="3.30.1140.40:FF:000003">
    <property type="entry name" value="tctex1 domain-containing protein 2"/>
    <property type="match status" value="1"/>
</dbReference>
<dbReference type="PANTHER" id="PTHR21255">
    <property type="entry name" value="T-COMPLEX-ASSOCIATED-TESTIS-EXPRESSED 1/ DYNEIN LIGHT CHAIN"/>
    <property type="match status" value="1"/>
</dbReference>
<dbReference type="InterPro" id="IPR005334">
    <property type="entry name" value="Tctex-1-like"/>
</dbReference>
<protein>
    <submittedName>
        <fullName evidence="2">Tctex2-related light chain</fullName>
    </submittedName>
</protein>
<comment type="similarity">
    <text evidence="1">Belongs to the dynein light chain Tctex-type family.</text>
</comment>
<evidence type="ECO:0000313" key="3">
    <source>
        <dbReference type="Proteomes" id="UP000028828"/>
    </source>
</evidence>
<comment type="caution">
    <text evidence="2">The sequence shown here is derived from an EMBL/GenBank/DDBJ whole genome shotgun (WGS) entry which is preliminary data.</text>
</comment>